<organism evidence="2 3">
    <name type="scientific">Haloferax profundi</name>
    <dbReference type="NCBI Taxonomy" id="1544718"/>
    <lineage>
        <taxon>Archaea</taxon>
        <taxon>Methanobacteriati</taxon>
        <taxon>Methanobacteriota</taxon>
        <taxon>Stenosarchaea group</taxon>
        <taxon>Halobacteria</taxon>
        <taxon>Halobacteriales</taxon>
        <taxon>Haloferacaceae</taxon>
        <taxon>Haloferax</taxon>
    </lineage>
</organism>
<dbReference type="AlphaFoldDB" id="A0A0W1SVJ3"/>
<evidence type="ECO:0000259" key="1">
    <source>
        <dbReference type="Pfam" id="PF18545"/>
    </source>
</evidence>
<dbReference type="RefSeq" id="WP_058570993.1">
    <property type="nucleotide sequence ID" value="NZ_LOPV01000045.1"/>
</dbReference>
<protein>
    <recommendedName>
        <fullName evidence="1">Halobacterial output domain-containing protein</fullName>
    </recommendedName>
</protein>
<comment type="caution">
    <text evidence="2">The sequence shown here is derived from an EMBL/GenBank/DDBJ whole genome shotgun (WGS) entry which is preliminary data.</text>
</comment>
<name>A0A0W1SVJ3_9EURY</name>
<evidence type="ECO:0000313" key="3">
    <source>
        <dbReference type="Proteomes" id="UP000053157"/>
    </source>
</evidence>
<dbReference type="EMBL" id="LOPV01000045">
    <property type="protein sequence ID" value="KTG30479.1"/>
    <property type="molecule type" value="Genomic_DNA"/>
</dbReference>
<dbReference type="OrthoDB" id="221929at2157"/>
<sequence>MDETRVLQGNDVGWNTGTTEEVVARHDWDGRDTLAVTIVTAVSQLEDVDAVDLPPLSNTINPEALDRVFAQPARASATGDAVGRGSMNPARAHVQFRYAACDVTVWADGTVIVKSA</sequence>
<evidence type="ECO:0000313" key="2">
    <source>
        <dbReference type="EMBL" id="KTG30479.1"/>
    </source>
</evidence>
<dbReference type="InterPro" id="IPR040624">
    <property type="entry name" value="HalOD1"/>
</dbReference>
<proteinExistence type="predicted"/>
<accession>A0A0W1SVJ3</accession>
<feature type="domain" description="Halobacterial output" evidence="1">
    <location>
        <begin position="31"/>
        <end position="114"/>
    </location>
</feature>
<dbReference type="Pfam" id="PF18545">
    <property type="entry name" value="HalOD1"/>
    <property type="match status" value="1"/>
</dbReference>
<reference evidence="2 3" key="1">
    <citation type="submission" date="2015-12" db="EMBL/GenBank/DDBJ databases">
        <title>Haloferax profundi sp. nov. isolated from the Discovery deep brine-seawater interface in the Red Sea.</title>
        <authorList>
            <person name="Zhang G."/>
            <person name="Stingl U."/>
            <person name="Rashid M."/>
        </authorList>
    </citation>
    <scope>NUCLEOTIDE SEQUENCE [LARGE SCALE GENOMIC DNA]</scope>
    <source>
        <strain evidence="2 3">SB29</strain>
    </source>
</reference>
<gene>
    <name evidence="2" type="ORF">AUR66_07775</name>
</gene>
<dbReference type="Proteomes" id="UP000053157">
    <property type="component" value="Unassembled WGS sequence"/>
</dbReference>
<keyword evidence="3" id="KW-1185">Reference proteome</keyword>